<evidence type="ECO:0000313" key="3">
    <source>
        <dbReference type="Proteomes" id="UP000234881"/>
    </source>
</evidence>
<dbReference type="AlphaFoldDB" id="A0A2N5XT35"/>
<comment type="caution">
    <text evidence="2">The sequence shown here is derived from an EMBL/GenBank/DDBJ whole genome shotgun (WGS) entry which is preliminary data.</text>
</comment>
<dbReference type="Pfam" id="PF20172">
    <property type="entry name" value="DUF6538"/>
    <property type="match status" value="1"/>
</dbReference>
<protein>
    <recommendedName>
        <fullName evidence="1">DUF6538 domain-containing protein</fullName>
    </recommendedName>
</protein>
<gene>
    <name evidence="2" type="ORF">C0081_10325</name>
</gene>
<evidence type="ECO:0000259" key="1">
    <source>
        <dbReference type="Pfam" id="PF20172"/>
    </source>
</evidence>
<proteinExistence type="predicted"/>
<feature type="domain" description="DUF6538" evidence="1">
    <location>
        <begin position="9"/>
        <end position="68"/>
    </location>
</feature>
<sequence length="252" mass="28698">MGSTRELKYITKNRGILYYTRLVPKDVQHLDPRSNPIQKSLKTKNYDIAMSRRDVLVDSDDKFWRSLRAVESRYQSKDELAAASENIMALFNTEKVSLDLSSLPKGKAGLALHNLYQQQLEQIFSGPPEGMLQRFEVWLKTLPSDIAENYRKVIRNTDLIGSVLSNFEDPTQFITASMGIHNQPEDLLMAISEALDRFFGSFAAAHMSGMSAAQEKNYRNPKKRAVERFIDLAGDVPLERITRAQAVLFKDH</sequence>
<keyword evidence="3" id="KW-1185">Reference proteome</keyword>
<dbReference type="InterPro" id="IPR046668">
    <property type="entry name" value="DUF6538"/>
</dbReference>
<organism evidence="2 3">
    <name type="scientific">Cohaesibacter celericrescens</name>
    <dbReference type="NCBI Taxonomy" id="2067669"/>
    <lineage>
        <taxon>Bacteria</taxon>
        <taxon>Pseudomonadati</taxon>
        <taxon>Pseudomonadota</taxon>
        <taxon>Alphaproteobacteria</taxon>
        <taxon>Hyphomicrobiales</taxon>
        <taxon>Cohaesibacteraceae</taxon>
    </lineage>
</organism>
<dbReference type="OrthoDB" id="9784724at2"/>
<reference evidence="2 3" key="1">
    <citation type="submission" date="2018-01" db="EMBL/GenBank/DDBJ databases">
        <title>The draft genome sequence of Cohaesibacter sp. H1304.</title>
        <authorList>
            <person name="Wang N.-N."/>
            <person name="Du Z.-J."/>
        </authorList>
    </citation>
    <scope>NUCLEOTIDE SEQUENCE [LARGE SCALE GENOMIC DNA]</scope>
    <source>
        <strain evidence="2 3">H1304</strain>
    </source>
</reference>
<dbReference type="Proteomes" id="UP000234881">
    <property type="component" value="Unassembled WGS sequence"/>
</dbReference>
<dbReference type="RefSeq" id="WP_101533692.1">
    <property type="nucleotide sequence ID" value="NZ_PKUQ01000016.1"/>
</dbReference>
<accession>A0A2N5XT35</accession>
<evidence type="ECO:0000313" key="2">
    <source>
        <dbReference type="EMBL" id="PLW77676.1"/>
    </source>
</evidence>
<name>A0A2N5XT35_9HYPH</name>
<dbReference type="EMBL" id="PKUQ01000016">
    <property type="protein sequence ID" value="PLW77676.1"/>
    <property type="molecule type" value="Genomic_DNA"/>
</dbReference>